<organism evidence="2 3">
    <name type="scientific">Gordonia mangrovi</name>
    <dbReference type="NCBI Taxonomy" id="2665643"/>
    <lineage>
        <taxon>Bacteria</taxon>
        <taxon>Bacillati</taxon>
        <taxon>Actinomycetota</taxon>
        <taxon>Actinomycetes</taxon>
        <taxon>Mycobacteriales</taxon>
        <taxon>Gordoniaceae</taxon>
        <taxon>Gordonia</taxon>
    </lineage>
</organism>
<dbReference type="InterPro" id="IPR045155">
    <property type="entry name" value="Beta-lactam_cat"/>
</dbReference>
<evidence type="ECO:0000313" key="2">
    <source>
        <dbReference type="EMBL" id="MXP24271.1"/>
    </source>
</evidence>
<dbReference type="Gene3D" id="3.40.710.10">
    <property type="entry name" value="DD-peptidase/beta-lactamase superfamily"/>
    <property type="match status" value="1"/>
</dbReference>
<dbReference type="EMBL" id="WMBR01000010">
    <property type="protein sequence ID" value="MXP24271.1"/>
    <property type="molecule type" value="Genomic_DNA"/>
</dbReference>
<dbReference type="GO" id="GO:0030655">
    <property type="term" value="P:beta-lactam antibiotic catabolic process"/>
    <property type="evidence" value="ECO:0007669"/>
    <property type="project" value="InterPro"/>
</dbReference>
<sequence length="311" mass="32204">MTRWAGLAAIMLITAMIGIRVPTVRTPAEGNPVATSVAGAASAGSRAMRAADDAVGAARDVGVAIAVLDRTSGVMAQNSAATEPMFSASLAKVVVAVDLFDRRRTEALPLGDADVDLVRRALGPSDDAAMNTLWTRFDGMGAIGRVTARLGLTGTAPPVDPGIWGWMTTTARDVALLLRYVAEMPQPEGDVIIGALAEAPPVAADGFAQDFGLQAPGVRDITAAKQGWMQWPAETAYLHSAGLVGADHRFVVAILGRQTFPEPDWLTLRQSVDTAAAAAAGVLRDRLGPPVAAGGLAIPNVHFPGVVGHLH</sequence>
<dbReference type="AlphaFoldDB" id="A0A6L7GYB8"/>
<evidence type="ECO:0000259" key="1">
    <source>
        <dbReference type="Pfam" id="PF13354"/>
    </source>
</evidence>
<comment type="caution">
    <text evidence="2">The sequence shown here is derived from an EMBL/GenBank/DDBJ whole genome shotgun (WGS) entry which is preliminary data.</text>
</comment>
<protein>
    <recommendedName>
        <fullName evidence="1">Beta-lactamase class A catalytic domain-containing protein</fullName>
    </recommendedName>
</protein>
<accession>A0A6L7GYB8</accession>
<dbReference type="RefSeq" id="WP_160904470.1">
    <property type="nucleotide sequence ID" value="NZ_CP102850.1"/>
</dbReference>
<gene>
    <name evidence="2" type="ORF">GIY30_23390</name>
</gene>
<dbReference type="InterPro" id="IPR012338">
    <property type="entry name" value="Beta-lactam/transpept-like"/>
</dbReference>
<dbReference type="Pfam" id="PF13354">
    <property type="entry name" value="Beta-lactamase2"/>
    <property type="match status" value="1"/>
</dbReference>
<dbReference type="Proteomes" id="UP000475545">
    <property type="component" value="Unassembled WGS sequence"/>
</dbReference>
<dbReference type="GO" id="GO:0008800">
    <property type="term" value="F:beta-lactamase activity"/>
    <property type="evidence" value="ECO:0007669"/>
    <property type="project" value="InterPro"/>
</dbReference>
<proteinExistence type="predicted"/>
<name>A0A6L7GYB8_9ACTN</name>
<keyword evidence="3" id="KW-1185">Reference proteome</keyword>
<feature type="domain" description="Beta-lactamase class A catalytic" evidence="1">
    <location>
        <begin position="116"/>
        <end position="255"/>
    </location>
</feature>
<evidence type="ECO:0000313" key="3">
    <source>
        <dbReference type="Proteomes" id="UP000475545"/>
    </source>
</evidence>
<reference evidence="2 3" key="1">
    <citation type="submission" date="2019-11" db="EMBL/GenBank/DDBJ databases">
        <title>Gordonia sp. nov., a novel actinobacterium isolated from mangrove soil in Hainan.</title>
        <authorList>
            <person name="Huang X."/>
            <person name="Xie Y."/>
            <person name="Chu X."/>
            <person name="Xiao K."/>
        </authorList>
    </citation>
    <scope>NUCLEOTIDE SEQUENCE [LARGE SCALE GENOMIC DNA]</scope>
    <source>
        <strain evidence="2 3">HNM0687</strain>
    </source>
</reference>
<dbReference type="SUPFAM" id="SSF56601">
    <property type="entry name" value="beta-lactamase/transpeptidase-like"/>
    <property type="match status" value="1"/>
</dbReference>